<dbReference type="Proteomes" id="UP000609849">
    <property type="component" value="Unassembled WGS sequence"/>
</dbReference>
<reference evidence="2 3" key="1">
    <citation type="submission" date="2020-08" db="EMBL/GenBank/DDBJ databases">
        <authorList>
            <person name="Liu C."/>
            <person name="Sun Q."/>
        </authorList>
    </citation>
    <scope>NUCLEOTIDE SEQUENCE [LARGE SCALE GENOMIC DNA]</scope>
    <source>
        <strain evidence="2 3">NSJ-18</strain>
    </source>
</reference>
<proteinExistence type="predicted"/>
<feature type="domain" description="Protein CotJB" evidence="1">
    <location>
        <begin position="9"/>
        <end position="84"/>
    </location>
</feature>
<dbReference type="EMBL" id="JACRWE010000001">
    <property type="protein sequence ID" value="MBC5995594.1"/>
    <property type="molecule type" value="Genomic_DNA"/>
</dbReference>
<gene>
    <name evidence="2" type="ORF">H8923_02360</name>
</gene>
<sequence>MKQCSNRSELLRRVQETGFACVDMNLYLDNHPEDKNAINVYNSLVNDFAQARCAYESRYGPLTNFGYAPSQYPWQWICQPWPWDREFNA</sequence>
<keyword evidence="3" id="KW-1185">Reference proteome</keyword>
<dbReference type="Pfam" id="PF12652">
    <property type="entry name" value="CotJB"/>
    <property type="match status" value="1"/>
</dbReference>
<accession>A0ABR7JL05</accession>
<dbReference type="RefSeq" id="WP_153925555.1">
    <property type="nucleotide sequence ID" value="NZ_JACRWE010000001.1"/>
</dbReference>
<evidence type="ECO:0000313" key="2">
    <source>
        <dbReference type="EMBL" id="MBC5995594.1"/>
    </source>
</evidence>
<dbReference type="InterPro" id="IPR016571">
    <property type="entry name" value="Spore_coat_assembly_CotJB"/>
</dbReference>
<keyword evidence="2" id="KW-0946">Virion</keyword>
<dbReference type="InterPro" id="IPR024207">
    <property type="entry name" value="CotJB_dom"/>
</dbReference>
<evidence type="ECO:0000259" key="1">
    <source>
        <dbReference type="Pfam" id="PF12652"/>
    </source>
</evidence>
<evidence type="ECO:0000313" key="3">
    <source>
        <dbReference type="Proteomes" id="UP000609849"/>
    </source>
</evidence>
<comment type="caution">
    <text evidence="2">The sequence shown here is derived from an EMBL/GenBank/DDBJ whole genome shotgun (WGS) entry which is preliminary data.</text>
</comment>
<dbReference type="PIRSF" id="PIRSF010606">
    <property type="entry name" value="Spore_coat_CotJB"/>
    <property type="match status" value="1"/>
</dbReference>
<protein>
    <submittedName>
        <fullName evidence="2">Spore coat protein CotJB</fullName>
    </submittedName>
</protein>
<name>A0ABR7JL05_9FIRM</name>
<keyword evidence="2" id="KW-0167">Capsid protein</keyword>
<organism evidence="2 3">
    <name type="scientific">Romboutsia faecis</name>
    <dbReference type="NCBI Taxonomy" id="2764597"/>
    <lineage>
        <taxon>Bacteria</taxon>
        <taxon>Bacillati</taxon>
        <taxon>Bacillota</taxon>
        <taxon>Clostridia</taxon>
        <taxon>Peptostreptococcales</taxon>
        <taxon>Peptostreptococcaceae</taxon>
        <taxon>Romboutsia</taxon>
    </lineage>
</organism>